<evidence type="ECO:0000256" key="6">
    <source>
        <dbReference type="ARBA" id="ARBA00022692"/>
    </source>
</evidence>
<feature type="transmembrane region" description="Helical" evidence="11">
    <location>
        <begin position="151"/>
        <end position="175"/>
    </location>
</feature>
<gene>
    <name evidence="13" type="ORF">AOL_s00170g39</name>
</gene>
<dbReference type="InterPro" id="IPR032816">
    <property type="entry name" value="VTT_dom"/>
</dbReference>
<evidence type="ECO:0000256" key="8">
    <source>
        <dbReference type="ARBA" id="ARBA00023034"/>
    </source>
</evidence>
<name>G1XN73_ARTOA</name>
<evidence type="ECO:0000313" key="13">
    <source>
        <dbReference type="EMBL" id="EGX45332.1"/>
    </source>
</evidence>
<feature type="transmembrane region" description="Helical" evidence="11">
    <location>
        <begin position="196"/>
        <end position="220"/>
    </location>
</feature>
<keyword evidence="7 11" id="KW-1133">Transmembrane helix</keyword>
<reference evidence="13 14" key="1">
    <citation type="journal article" date="2011" name="PLoS Pathog.">
        <title>Genomic and proteomic analyses of the fungus Arthrobotrys oligospora provide insights into nematode-trap formation.</title>
        <authorList>
            <person name="Yang J."/>
            <person name="Wang L."/>
            <person name="Ji X."/>
            <person name="Feng Y."/>
            <person name="Li X."/>
            <person name="Zou C."/>
            <person name="Xu J."/>
            <person name="Ren Y."/>
            <person name="Mi Q."/>
            <person name="Wu J."/>
            <person name="Liu S."/>
            <person name="Liu Y."/>
            <person name="Huang X."/>
            <person name="Wang H."/>
            <person name="Niu X."/>
            <person name="Li J."/>
            <person name="Liang L."/>
            <person name="Luo Y."/>
            <person name="Ji K."/>
            <person name="Zhou W."/>
            <person name="Yu Z."/>
            <person name="Li G."/>
            <person name="Liu Y."/>
            <person name="Li L."/>
            <person name="Qiao M."/>
            <person name="Feng L."/>
            <person name="Zhang K.-Q."/>
        </authorList>
    </citation>
    <scope>NUCLEOTIDE SEQUENCE [LARGE SCALE GENOMIC DNA]</scope>
    <source>
        <strain evidence="14">ATCC 24927 / CBS 115.81 / DSM 1491</strain>
    </source>
</reference>
<dbReference type="Proteomes" id="UP000008784">
    <property type="component" value="Unassembled WGS sequence"/>
</dbReference>
<dbReference type="OrthoDB" id="166803at2759"/>
<dbReference type="STRING" id="756982.G1XN73"/>
<evidence type="ECO:0000259" key="12">
    <source>
        <dbReference type="Pfam" id="PF09335"/>
    </source>
</evidence>
<evidence type="ECO:0000256" key="3">
    <source>
        <dbReference type="ARBA" id="ARBA00008640"/>
    </source>
</evidence>
<evidence type="ECO:0000256" key="5">
    <source>
        <dbReference type="ARBA" id="ARBA00020673"/>
    </source>
</evidence>
<evidence type="ECO:0000256" key="4">
    <source>
        <dbReference type="ARBA" id="ARBA00013533"/>
    </source>
</evidence>
<dbReference type="PANTHER" id="PTHR47549:SF2">
    <property type="entry name" value="GOLGI APPARATUS MEMBRANE PROTEIN TVP38"/>
    <property type="match status" value="1"/>
</dbReference>
<evidence type="ECO:0000256" key="10">
    <source>
        <dbReference type="SAM" id="MobiDB-lite"/>
    </source>
</evidence>
<proteinExistence type="inferred from homology"/>
<keyword evidence="6 11" id="KW-0812">Transmembrane</keyword>
<evidence type="ECO:0000256" key="2">
    <source>
        <dbReference type="ARBA" id="ARBA00004653"/>
    </source>
</evidence>
<sequence>MLPPSSDQVPSELMLLRQSYQSFDHDSRTSYPPPSDLVQIPTIRDIQSSQDGSEQTSPVQLAQDKYEKTNYWKFIREKKYWPWWGALGLLAVLVVLMTVYHKNIVHWLQPVSARIRSLSWGWLIPVLVLITLSFPPLFGHEIVIVLCGAVYGLWIGFGIVAAGTFIGEILTYFAFRTILHRKAKSAERKNLDYAALARITCEGGFWIVFIVRLSVVPGHFSTAVFAVCRVNFWAFAFASLVTLPKQLIIVYLGVILRNENGGRLISNIVLGVTFLVTVLAGVYILWRLNITRRAIVLEAGRISGRTNTKLRQRGLKTAAHDNKHGVQTGPGTACTDASCRT</sequence>
<dbReference type="GO" id="GO:0000139">
    <property type="term" value="C:Golgi membrane"/>
    <property type="evidence" value="ECO:0007669"/>
    <property type="project" value="UniProtKB-SubCell"/>
</dbReference>
<keyword evidence="9 11" id="KW-0472">Membrane</keyword>
<comment type="function">
    <text evidence="1">Golgi membrane protein involved in vesicular trafficking and spindle migration.</text>
</comment>
<feature type="transmembrane region" description="Helical" evidence="11">
    <location>
        <begin position="232"/>
        <end position="256"/>
    </location>
</feature>
<dbReference type="Pfam" id="PF09335">
    <property type="entry name" value="VTT_dom"/>
    <property type="match status" value="1"/>
</dbReference>
<feature type="region of interest" description="Disordered" evidence="10">
    <location>
        <begin position="321"/>
        <end position="341"/>
    </location>
</feature>
<dbReference type="PANTHER" id="PTHR47549">
    <property type="entry name" value="GOLGI APPARATUS MEMBRANE PROTEIN TVP38-RELATED"/>
    <property type="match status" value="1"/>
</dbReference>
<dbReference type="OMA" id="WIVFIVR"/>
<dbReference type="eggNOG" id="KOG3140">
    <property type="taxonomic scope" value="Eukaryota"/>
</dbReference>
<feature type="transmembrane region" description="Helical" evidence="11">
    <location>
        <begin position="120"/>
        <end position="139"/>
    </location>
</feature>
<comment type="similarity">
    <text evidence="3">Belongs to the TVP38/TMEM64 family.</text>
</comment>
<comment type="subcellular location">
    <subcellularLocation>
        <location evidence="2">Golgi apparatus membrane</location>
        <topology evidence="2">Multi-pass membrane protein</topology>
    </subcellularLocation>
</comment>
<dbReference type="InterPro" id="IPR051076">
    <property type="entry name" value="Golgi_membrane_TVP38/TMEM64"/>
</dbReference>
<dbReference type="EMBL" id="ADOT01000260">
    <property type="protein sequence ID" value="EGX45332.1"/>
    <property type="molecule type" value="Genomic_DNA"/>
</dbReference>
<evidence type="ECO:0000256" key="11">
    <source>
        <dbReference type="SAM" id="Phobius"/>
    </source>
</evidence>
<keyword evidence="14" id="KW-1185">Reference proteome</keyword>
<evidence type="ECO:0000256" key="1">
    <source>
        <dbReference type="ARBA" id="ARBA00002978"/>
    </source>
</evidence>
<organism evidence="13 14">
    <name type="scientific">Arthrobotrys oligospora (strain ATCC 24927 / CBS 115.81 / DSM 1491)</name>
    <name type="common">Nematode-trapping fungus</name>
    <name type="synonym">Didymozoophaga oligospora</name>
    <dbReference type="NCBI Taxonomy" id="756982"/>
    <lineage>
        <taxon>Eukaryota</taxon>
        <taxon>Fungi</taxon>
        <taxon>Dikarya</taxon>
        <taxon>Ascomycota</taxon>
        <taxon>Pezizomycotina</taxon>
        <taxon>Orbiliomycetes</taxon>
        <taxon>Orbiliales</taxon>
        <taxon>Orbiliaceae</taxon>
        <taxon>Orbilia</taxon>
        <taxon>Orbilia oligospora</taxon>
    </lineage>
</organism>
<accession>G1XN73</accession>
<dbReference type="InParanoid" id="G1XN73"/>
<protein>
    <recommendedName>
        <fullName evidence="4">Golgi apparatus membrane protein TVP38</fullName>
    </recommendedName>
    <alternativeName>
        <fullName evidence="5">Golgi apparatus membrane protein tvp38</fullName>
    </alternativeName>
</protein>
<dbReference type="HOGENOM" id="CLU_021545_0_0_1"/>
<keyword evidence="8" id="KW-0333">Golgi apparatus</keyword>
<dbReference type="GeneID" id="22896963"/>
<dbReference type="AlphaFoldDB" id="G1XN73"/>
<comment type="caution">
    <text evidence="13">The sequence shown here is derived from an EMBL/GenBank/DDBJ whole genome shotgun (WGS) entry which is preliminary data.</text>
</comment>
<evidence type="ECO:0000256" key="7">
    <source>
        <dbReference type="ARBA" id="ARBA00022989"/>
    </source>
</evidence>
<evidence type="ECO:0000313" key="14">
    <source>
        <dbReference type="Proteomes" id="UP000008784"/>
    </source>
</evidence>
<evidence type="ECO:0000256" key="9">
    <source>
        <dbReference type="ARBA" id="ARBA00023136"/>
    </source>
</evidence>
<feature type="transmembrane region" description="Helical" evidence="11">
    <location>
        <begin position="81"/>
        <end position="100"/>
    </location>
</feature>
<feature type="domain" description="VTT" evidence="12">
    <location>
        <begin position="140"/>
        <end position="253"/>
    </location>
</feature>
<dbReference type="RefSeq" id="XP_011125970.1">
    <property type="nucleotide sequence ID" value="XM_011127668.1"/>
</dbReference>
<feature type="transmembrane region" description="Helical" evidence="11">
    <location>
        <begin position="268"/>
        <end position="286"/>
    </location>
</feature>